<name>A0A7K3LHG2_9MYCO</name>
<dbReference type="EMBL" id="JAACYR010000126">
    <property type="protein sequence ID" value="NDJ91791.1"/>
    <property type="molecule type" value="Genomic_DNA"/>
</dbReference>
<accession>A0A7K3LHG2</accession>
<comment type="caution">
    <text evidence="1">The sequence shown here is derived from an EMBL/GenBank/DDBJ whole genome shotgun (WGS) entry which is preliminary data.</text>
</comment>
<evidence type="ECO:0000313" key="1">
    <source>
        <dbReference type="EMBL" id="NDJ91791.1"/>
    </source>
</evidence>
<sequence>MAVGREFEESLLDALRYSSGDPNSDRAVRESIRVGIVGNDADLIDIYEREVGPEQAEVDLHLAGPGVERNAANARQFSLFVSGISDAVKETAKARAGRKRYRDNLLIEGATPGSVRVVMRVATPELPEGQTVDDDTAASTVDSDALRTVASILAHASDPDLDTPLAAEIAELPIKARTALKRVANASQQGGWAVRGMIRQRRVGAADLELTNDGAVRLRIELEVAQEKRRREHRVGTIDGFRWSLGTLYFRPDDGPAFTAGVMESRVAQEVTGLMNDPELRVMADFDVVESYLPGDQTRSRVSRVLTRIQPVGEQTSIPIETA</sequence>
<proteinExistence type="predicted"/>
<reference evidence="1 2" key="1">
    <citation type="submission" date="2020-01" db="EMBL/GenBank/DDBJ databases">
        <authorList>
            <person name="Sanchez-Estrada R."/>
            <person name="Gonzalez-Y-Merchand J.A."/>
            <person name="Rivera-Gutierrez S."/>
        </authorList>
    </citation>
    <scope>NUCLEOTIDE SEQUENCE [LARGE SCALE GENOMIC DNA]</scope>
    <source>
        <strain evidence="1 2">CST 7247</strain>
    </source>
</reference>
<organism evidence="1 2">
    <name type="scientific">Mycolicibacter kumamotonensis</name>
    <dbReference type="NCBI Taxonomy" id="354243"/>
    <lineage>
        <taxon>Bacteria</taxon>
        <taxon>Bacillati</taxon>
        <taxon>Actinomycetota</taxon>
        <taxon>Actinomycetes</taxon>
        <taxon>Mycobacteriales</taxon>
        <taxon>Mycobacteriaceae</taxon>
        <taxon>Mycolicibacter</taxon>
    </lineage>
</organism>
<protein>
    <submittedName>
        <fullName evidence="1">Uncharacterized protein</fullName>
    </submittedName>
</protein>
<dbReference type="Proteomes" id="UP000466523">
    <property type="component" value="Unassembled WGS sequence"/>
</dbReference>
<evidence type="ECO:0000313" key="2">
    <source>
        <dbReference type="Proteomes" id="UP000466523"/>
    </source>
</evidence>
<dbReference type="RefSeq" id="WP_162113235.1">
    <property type="nucleotide sequence ID" value="NZ_JAACYR010000126.1"/>
</dbReference>
<gene>
    <name evidence="1" type="ORF">GWR20_22045</name>
</gene>
<dbReference type="AlphaFoldDB" id="A0A7K3LHG2"/>